<dbReference type="PANTHER" id="PTHR35579">
    <property type="entry name" value="CRISPR SYSTEM CMS ENDORIBONUCLEASE CSM3"/>
    <property type="match status" value="1"/>
</dbReference>
<dbReference type="KEGG" id="dru:Desru_3521"/>
<evidence type="ECO:0000313" key="4">
    <source>
        <dbReference type="Proteomes" id="UP000009234"/>
    </source>
</evidence>
<dbReference type="OrthoDB" id="163151at2"/>
<dbReference type="AlphaFoldDB" id="F6DMG3"/>
<accession>F6DMG3</accession>
<dbReference type="EMBL" id="CP002780">
    <property type="protein sequence ID" value="AEG61724.1"/>
    <property type="molecule type" value="Genomic_DNA"/>
</dbReference>
<dbReference type="InterPro" id="IPR052216">
    <property type="entry name" value="CRISPR_Csm3_endoribonuclease"/>
</dbReference>
<protein>
    <recommendedName>
        <fullName evidence="2">CRISPR type III-associated protein domain-containing protein</fullName>
    </recommendedName>
</protein>
<keyword evidence="4" id="KW-1185">Reference proteome</keyword>
<dbReference type="RefSeq" id="WP_013843470.1">
    <property type="nucleotide sequence ID" value="NC_015589.1"/>
</dbReference>
<evidence type="ECO:0000313" key="3">
    <source>
        <dbReference type="EMBL" id="AEG61724.1"/>
    </source>
</evidence>
<evidence type="ECO:0000259" key="2">
    <source>
        <dbReference type="Pfam" id="PF03787"/>
    </source>
</evidence>
<reference evidence="3 4" key="2">
    <citation type="journal article" date="2012" name="Stand. Genomic Sci.">
        <title>Complete genome sequence of the sulfate-reducing firmicute Desulfotomaculum ruminis type strain (DL(T)).</title>
        <authorList>
            <person name="Spring S."/>
            <person name="Visser M."/>
            <person name="Lu M."/>
            <person name="Copeland A."/>
            <person name="Lapidus A."/>
            <person name="Lucas S."/>
            <person name="Cheng J.F."/>
            <person name="Han C."/>
            <person name="Tapia R."/>
            <person name="Goodwin L.A."/>
            <person name="Pitluck S."/>
            <person name="Ivanova N."/>
            <person name="Land M."/>
            <person name="Hauser L."/>
            <person name="Larimer F."/>
            <person name="Rohde M."/>
            <person name="Goker M."/>
            <person name="Detter J.C."/>
            <person name="Kyrpides N.C."/>
            <person name="Woyke T."/>
            <person name="Schaap P.J."/>
            <person name="Plugge C.M."/>
            <person name="Muyzer G."/>
            <person name="Kuever J."/>
            <person name="Pereira I.A."/>
            <person name="Parshina S.N."/>
            <person name="Bernier-Latmani R."/>
            <person name="Stams A.J."/>
            <person name="Klenk H.P."/>
        </authorList>
    </citation>
    <scope>NUCLEOTIDE SEQUENCE [LARGE SCALE GENOMIC DNA]</scope>
    <source>
        <strain evidence="4">ATCC 23193 / DSM 2154 / NCIB 8452 / DL</strain>
    </source>
</reference>
<reference evidence="4" key="1">
    <citation type="submission" date="2011-05" db="EMBL/GenBank/DDBJ databases">
        <title>Complete sequence of Desulfotomaculum ruminis DSM 2154.</title>
        <authorList>
            <person name="Lucas S."/>
            <person name="Copeland A."/>
            <person name="Lapidus A."/>
            <person name="Cheng J.-F."/>
            <person name="Goodwin L."/>
            <person name="Pitluck S."/>
            <person name="Lu M."/>
            <person name="Detter J.C."/>
            <person name="Han C."/>
            <person name="Tapia R."/>
            <person name="Land M."/>
            <person name="Hauser L."/>
            <person name="Kyrpides N."/>
            <person name="Ivanova N."/>
            <person name="Mikhailova N."/>
            <person name="Pagani I."/>
            <person name="Stams A.J.M."/>
            <person name="Plugge C.M."/>
            <person name="Muyzer G."/>
            <person name="Kuever J."/>
            <person name="Parshina S.N."/>
            <person name="Ivanova A.E."/>
            <person name="Nazina T.N."/>
            <person name="Brambilla E."/>
            <person name="Spring S."/>
            <person name="Klenk H.-P."/>
            <person name="Woyke T."/>
        </authorList>
    </citation>
    <scope>NUCLEOTIDE SEQUENCE [LARGE SCALE GENOMIC DNA]</scope>
    <source>
        <strain evidence="4">ATCC 23193 / DSM 2154 / NCIB 8452 / DL</strain>
    </source>
</reference>
<organism evidence="3 4">
    <name type="scientific">Desulforamulus ruminis (strain ATCC 23193 / DSM 2154 / NCIMB 8452 / DL)</name>
    <name type="common">Desulfotomaculum ruminis</name>
    <dbReference type="NCBI Taxonomy" id="696281"/>
    <lineage>
        <taxon>Bacteria</taxon>
        <taxon>Bacillati</taxon>
        <taxon>Bacillota</taxon>
        <taxon>Clostridia</taxon>
        <taxon>Eubacteriales</taxon>
        <taxon>Peptococcaceae</taxon>
        <taxon>Desulforamulus</taxon>
    </lineage>
</organism>
<dbReference type="eggNOG" id="COG1337">
    <property type="taxonomic scope" value="Bacteria"/>
</dbReference>
<evidence type="ECO:0000256" key="1">
    <source>
        <dbReference type="ARBA" id="ARBA00023118"/>
    </source>
</evidence>
<dbReference type="CDD" id="cd09726">
    <property type="entry name" value="RAMP_I_III"/>
    <property type="match status" value="1"/>
</dbReference>
<gene>
    <name evidence="3" type="ordered locus">Desru_3521</name>
</gene>
<dbReference type="GO" id="GO:0051607">
    <property type="term" value="P:defense response to virus"/>
    <property type="evidence" value="ECO:0007669"/>
    <property type="project" value="UniProtKB-KW"/>
</dbReference>
<dbReference type="Pfam" id="PF03787">
    <property type="entry name" value="RAMPs"/>
    <property type="match status" value="1"/>
</dbReference>
<dbReference type="InterPro" id="IPR005537">
    <property type="entry name" value="RAMP_III_fam"/>
</dbReference>
<dbReference type="STRING" id="696281.Desru_3521"/>
<feature type="domain" description="CRISPR type III-associated protein" evidence="2">
    <location>
        <begin position="7"/>
        <end position="199"/>
    </location>
</feature>
<proteinExistence type="predicted"/>
<keyword evidence="1" id="KW-0051">Antiviral defense</keyword>
<dbReference type="PANTHER" id="PTHR35579:SF3">
    <property type="entry name" value="CRISPR SYSTEM CMS ENDORIBONUCLEASE CSM3"/>
    <property type="match status" value="1"/>
</dbReference>
<dbReference type="HOGENOM" id="CLU_085066_0_0_9"/>
<name>F6DMG3_DESRL</name>
<dbReference type="Proteomes" id="UP000009234">
    <property type="component" value="Chromosome"/>
</dbReference>
<sequence length="224" mass="24580">MSWSARIHLKSEAIFGSGQSTPGEVDLEVLHDDYGFPYYGSRTLKGHWLEQTKLAAKVLGQGAASRAKAAELAAVVDRCFGQGGITNALPGAIHLNDAQVAPAIRALFATAIQKQQLTSSEVFNSMTDIRRFTAINDETGTVEKRSLRKFRIIRKDLVLEAEIDGLDCLRGHEIGLLAAGLSSLRYLGTMKHRGKGWVRCALIHKGTDVTAKYIQELREWVTTS</sequence>